<keyword evidence="2" id="KW-1185">Reference proteome</keyword>
<sequence length="694" mass="79231">MQLPAELLFLKDVLQAPKLKYSKADWLLSDFQEPIWLYNFNYKKNKKLNWGVKLDDGSNLLSPQHADLLQGFKHWLIIATSAKRGTGSLTNAVKTQASAFNQVIRFIDYFLHNSSAYHLSKTGLAAITGDDLKLILDKIAANAITNESLFNWSENLSEYLIKLANSIDQSRLYDLLNDNPSLKIITPEQEDEGLLDIGLSDVPIVRAAIMHHGLYESRSRGLVPNSIVLSKEIYKNTVRLKSEAKHGFKILEVPREVSGQREFSMAPCSTREEKPEMSTTHFRYFKENLYSLGELHALDIPAPPVDSLIEIYNYQPSVNKLGRYRTLPSDLVFLAVRNAIEFHIEYGDEILDSYLSVARYCIQSGRTATRLEHETIVELVTPSLRELGVKRLGLTTRSPGTQPTDSRRLAQEEHFNALRSNQGLVELVAVYYGAVQTVVGALMARRQGELCDLIAGNCLDESKEWLLFQNRKSTSGVFGLRQTEARPIEPIAVEMIETIEKFQSKLINLGALEKHTNLFSVPPMSGEIRLSYSGQCTHHRNFDAFCDYFETPLNAEGQRYYIRQHQLRRFFSMLFFYSSSFGGLETLQWMLGHTDRKHVWHYITETTDGPVLRGAKAQYITEYLTHNGDDNYEELSCLIKAKFGTDDFHLVDSHELEDYIRSLLEDGEIEIEPEFFEDENGEQMRVIVKILDVE</sequence>
<protein>
    <recommendedName>
        <fullName evidence="3">Integrase</fullName>
    </recommendedName>
</protein>
<evidence type="ECO:0000313" key="2">
    <source>
        <dbReference type="Proteomes" id="UP000199211"/>
    </source>
</evidence>
<dbReference type="SUPFAM" id="SSF56349">
    <property type="entry name" value="DNA breaking-rejoining enzymes"/>
    <property type="match status" value="1"/>
</dbReference>
<evidence type="ECO:0008006" key="3">
    <source>
        <dbReference type="Google" id="ProtNLM"/>
    </source>
</evidence>
<evidence type="ECO:0000313" key="1">
    <source>
        <dbReference type="EMBL" id="SFL76893.1"/>
    </source>
</evidence>
<gene>
    <name evidence="1" type="ORF">SAMN04487868_109114</name>
</gene>
<name>A0ABY1FPQ2_9GAMM</name>
<dbReference type="InterPro" id="IPR011010">
    <property type="entry name" value="DNA_brk_join_enz"/>
</dbReference>
<dbReference type="RefSeq" id="WP_091642637.1">
    <property type="nucleotide sequence ID" value="NZ_FOTV01000009.1"/>
</dbReference>
<organism evidence="1 2">
    <name type="scientific">Marinobacter salarius</name>
    <dbReference type="NCBI Taxonomy" id="1420917"/>
    <lineage>
        <taxon>Bacteria</taxon>
        <taxon>Pseudomonadati</taxon>
        <taxon>Pseudomonadota</taxon>
        <taxon>Gammaproteobacteria</taxon>
        <taxon>Pseudomonadales</taxon>
        <taxon>Marinobacteraceae</taxon>
        <taxon>Marinobacter</taxon>
    </lineage>
</organism>
<dbReference type="Proteomes" id="UP000199211">
    <property type="component" value="Unassembled WGS sequence"/>
</dbReference>
<proteinExistence type="predicted"/>
<accession>A0ABY1FPQ2</accession>
<comment type="caution">
    <text evidence="1">The sequence shown here is derived from an EMBL/GenBank/DDBJ whole genome shotgun (WGS) entry which is preliminary data.</text>
</comment>
<reference evidence="1 2" key="1">
    <citation type="submission" date="2016-10" db="EMBL/GenBank/DDBJ databases">
        <authorList>
            <person name="Varghese N."/>
            <person name="Submissions S."/>
        </authorList>
    </citation>
    <scope>NUCLEOTIDE SEQUENCE [LARGE SCALE GENOMIC DNA]</scope>
    <source>
        <strain evidence="1 2">DSM 26291</strain>
    </source>
</reference>
<dbReference type="EMBL" id="FOTV01000009">
    <property type="protein sequence ID" value="SFL76893.1"/>
    <property type="molecule type" value="Genomic_DNA"/>
</dbReference>